<proteinExistence type="inferred from homology"/>
<evidence type="ECO:0008006" key="10">
    <source>
        <dbReference type="Google" id="ProtNLM"/>
    </source>
</evidence>
<gene>
    <name evidence="9" type="ORF">ASTO00021_LOCUS17702</name>
</gene>
<accession>A0A7S3PQY0</accession>
<dbReference type="CDD" id="cd06909">
    <property type="entry name" value="M14_ASPA"/>
    <property type="match status" value="1"/>
</dbReference>
<dbReference type="NCBIfam" id="NF002601">
    <property type="entry name" value="PRK02259.1"/>
    <property type="match status" value="1"/>
</dbReference>
<feature type="active site" description="Proton donor/acceptor" evidence="5">
    <location>
        <position position="191"/>
    </location>
</feature>
<organism evidence="9">
    <name type="scientific">Aplanochytrium stocchinoi</name>
    <dbReference type="NCBI Taxonomy" id="215587"/>
    <lineage>
        <taxon>Eukaryota</taxon>
        <taxon>Sar</taxon>
        <taxon>Stramenopiles</taxon>
        <taxon>Bigyra</taxon>
        <taxon>Labyrinthulomycetes</taxon>
        <taxon>Thraustochytrida</taxon>
        <taxon>Thraustochytriidae</taxon>
        <taxon>Aplanochytrium</taxon>
    </lineage>
</organism>
<feature type="binding site" evidence="6">
    <location>
        <position position="38"/>
    </location>
    <ligand>
        <name>Zn(2+)</name>
        <dbReference type="ChEBI" id="CHEBI:29105"/>
    </ligand>
</feature>
<keyword evidence="4 6" id="KW-0862">Zinc</keyword>
<dbReference type="SUPFAM" id="SSF53187">
    <property type="entry name" value="Zn-dependent exopeptidases"/>
    <property type="match status" value="1"/>
</dbReference>
<evidence type="ECO:0000259" key="8">
    <source>
        <dbReference type="Pfam" id="PF24827"/>
    </source>
</evidence>
<evidence type="ECO:0000259" key="7">
    <source>
        <dbReference type="Pfam" id="PF04952"/>
    </source>
</evidence>
<dbReference type="EMBL" id="HBIN01023011">
    <property type="protein sequence ID" value="CAE0447739.1"/>
    <property type="molecule type" value="Transcribed_RNA"/>
</dbReference>
<evidence type="ECO:0000256" key="1">
    <source>
        <dbReference type="ARBA" id="ARBA00006173"/>
    </source>
</evidence>
<dbReference type="AlphaFoldDB" id="A0A7S3PQY0"/>
<dbReference type="InterPro" id="IPR050178">
    <property type="entry name" value="AspA/AstE_fam"/>
</dbReference>
<reference evidence="9" key="1">
    <citation type="submission" date="2021-01" db="EMBL/GenBank/DDBJ databases">
        <authorList>
            <person name="Corre E."/>
            <person name="Pelletier E."/>
            <person name="Niang G."/>
            <person name="Scheremetjew M."/>
            <person name="Finn R."/>
            <person name="Kale V."/>
            <person name="Holt S."/>
            <person name="Cochrane G."/>
            <person name="Meng A."/>
            <person name="Brown T."/>
            <person name="Cohen L."/>
        </authorList>
    </citation>
    <scope>NUCLEOTIDE SEQUENCE</scope>
    <source>
        <strain evidence="9">GSBS06</strain>
    </source>
</reference>
<evidence type="ECO:0000256" key="4">
    <source>
        <dbReference type="ARBA" id="ARBA00022833"/>
    </source>
</evidence>
<dbReference type="Gene3D" id="2.20.25.160">
    <property type="match status" value="1"/>
</dbReference>
<dbReference type="HAMAP" id="MF_00704">
    <property type="entry name" value="Aspartoacylase"/>
    <property type="match status" value="1"/>
</dbReference>
<dbReference type="GO" id="GO:0016811">
    <property type="term" value="F:hydrolase activity, acting on carbon-nitrogen (but not peptide) bonds, in linear amides"/>
    <property type="evidence" value="ECO:0007669"/>
    <property type="project" value="InterPro"/>
</dbReference>
<comment type="cofactor">
    <cofactor evidence="6">
        <name>Zn(2+)</name>
        <dbReference type="ChEBI" id="CHEBI:29105"/>
    </cofactor>
    <text evidence="6">Binds 1 zinc ion per subunit.</text>
</comment>
<dbReference type="Pfam" id="PF04952">
    <property type="entry name" value="AstE_AspA_hybrid"/>
    <property type="match status" value="1"/>
</dbReference>
<dbReference type="PANTHER" id="PTHR15162">
    <property type="entry name" value="ASPARTOACYLASE"/>
    <property type="match status" value="1"/>
</dbReference>
<comment type="similarity">
    <text evidence="1">Belongs to the AspA/AstE family. Aspartoacylase subfamily.</text>
</comment>
<feature type="domain" description="Succinylglutamate desuccinylase/Aspartoacylase catalytic" evidence="8">
    <location>
        <begin position="26"/>
        <end position="219"/>
    </location>
</feature>
<keyword evidence="3" id="KW-0378">Hydrolase</keyword>
<dbReference type="InterPro" id="IPR055438">
    <property type="entry name" value="AstE_AspA_cat"/>
</dbReference>
<feature type="binding site" evidence="6">
    <location>
        <position position="134"/>
    </location>
    <ligand>
        <name>Zn(2+)</name>
        <dbReference type="ChEBI" id="CHEBI:29105"/>
    </ligand>
</feature>
<dbReference type="PIRSF" id="PIRSF018001">
    <property type="entry name" value="Aspartoacylase"/>
    <property type="match status" value="1"/>
</dbReference>
<evidence type="ECO:0000256" key="5">
    <source>
        <dbReference type="PIRSR" id="PIRSR018001-1"/>
    </source>
</evidence>
<dbReference type="Pfam" id="PF24827">
    <property type="entry name" value="AstE_AspA_cat"/>
    <property type="match status" value="1"/>
</dbReference>
<evidence type="ECO:0000313" key="9">
    <source>
        <dbReference type="EMBL" id="CAE0447739.1"/>
    </source>
</evidence>
<evidence type="ECO:0000256" key="3">
    <source>
        <dbReference type="ARBA" id="ARBA00022801"/>
    </source>
</evidence>
<dbReference type="InterPro" id="IPR007036">
    <property type="entry name" value="Aste_AspA_hybrid_dom"/>
</dbReference>
<dbReference type="Gene3D" id="3.40.630.10">
    <property type="entry name" value="Zn peptidases"/>
    <property type="match status" value="1"/>
</dbReference>
<feature type="binding site" evidence="6">
    <location>
        <position position="35"/>
    </location>
    <ligand>
        <name>Zn(2+)</name>
        <dbReference type="ChEBI" id="CHEBI:29105"/>
    </ligand>
</feature>
<sequence length="350" mass="39312">MVAANTITGNMNIARLRRTNPFSVLKNVAITGGTHGNELSGIYMVQNFLRNPTLIKRSSFEACAVASNVEATKLERRYVDVDMNRCFLLEDLEKWKKSDEESLNVEQARAVILDELLGPKASQSPSTDFIFDLHNSTANTGRLLCFHEDDDFAFEVAAYLKSCDPQITAVHWPSGDVPFLPTVARSGMTVEVGPVAHSTLKTAIYNKTKDLISNALDYIDLHNDYVLRKGDDIKKVKIEVPMAVRLCHVPYPRNNSGNITAFIHDDLQGIKELQNGSTITEGCPIFQTLNGETIKFEPGEYNLTEEDMKAGIYPMFVNEAAYYEKDVAFYLTKRIHKTGEYLVREEKSKI</sequence>
<evidence type="ECO:0000256" key="6">
    <source>
        <dbReference type="PIRSR" id="PIRSR018001-3"/>
    </source>
</evidence>
<dbReference type="GO" id="GO:0005829">
    <property type="term" value="C:cytosol"/>
    <property type="evidence" value="ECO:0007669"/>
    <property type="project" value="TreeGrafter"/>
</dbReference>
<name>A0A7S3PQY0_9STRA</name>
<dbReference type="PANTHER" id="PTHR15162:SF7">
    <property type="entry name" value="SUCCINYLGLUTAMATE DESUCCINYLASE"/>
    <property type="match status" value="1"/>
</dbReference>
<evidence type="ECO:0000256" key="2">
    <source>
        <dbReference type="ARBA" id="ARBA00022723"/>
    </source>
</evidence>
<protein>
    <recommendedName>
        <fullName evidence="10">Aspartoacylase</fullName>
    </recommendedName>
</protein>
<dbReference type="GO" id="GO:0046872">
    <property type="term" value="F:metal ion binding"/>
    <property type="evidence" value="ECO:0007669"/>
    <property type="project" value="UniProtKB-KW"/>
</dbReference>
<keyword evidence="2 6" id="KW-0479">Metal-binding</keyword>
<feature type="domain" description="AstE/AspA barrel-sandwich hybrid" evidence="7">
    <location>
        <begin position="250"/>
        <end position="334"/>
    </location>
</feature>
<dbReference type="InterPro" id="IPR016708">
    <property type="entry name" value="Aspartoacylase"/>
</dbReference>
<dbReference type="GO" id="GO:0016788">
    <property type="term" value="F:hydrolase activity, acting on ester bonds"/>
    <property type="evidence" value="ECO:0007669"/>
    <property type="project" value="InterPro"/>
</dbReference>